<sequence>MRRSLVKIYLHLPNQLSSSIATSIPLLSNPNLPKLSRQTSYYNLFKQSINTSSTDQLEGLIDPHFNSPENNSNPQSDSGIAPNLEEEFAILQRSLSVEKIESCKCSDAYVICNAIRDNNFSFGDKTLKFLGKFREKLSESLVVDVLKLLPNAELGVKFFIWAGRQIGYNHSLAVYDTLLDILGCDNDKIANNFLREIKDDDDEVLGKLLNVLIRKYCRNGSWNIALEELGRLKAFGYKASRVTYNALVQVFLEADRLDTANLVYQEMINVGYEMDVHTLGSFAYSLCKIGKWREALDMVRKGKFVIDTVLYTRMIGGLCEGSFFEEAMEFLNRMRCDSCYPNVITYRTLLCGCLNKGKLGRCKRILSMMIAEGCYPSPKIYNSLVHAYCKSGDFNYAYKLIKETGKYGVRPGHVIYNVFIGGICGKNEMPNTDNLNLAEMAYGQMIEGGFVLNKVNVGNYAQCLCGAGKFEKAYKVIQEMMKNGFVPDNSTYNKVISFLCGASDIEKAFWLFKEMKKNGVVPNVHTYTMLIDTFCKAGLIPQARIWFDEMVTNGCAPNVVTYTALIHAYLKANKVIDANELFEMMLSGGCSPNVVTLTALIDGHCKIGQIEKALQIYTRMKGKEIPDVDMYFKGTESNTWDPNVVTYGALVDGLCKAHKIDEAVKLLDVMSHEGCEPNNIVYDALIDGLLKGGKLEEAEGVFLKMCEKGYNPNVFTYGAMIDKMFKDNRLDLASRVLSNMLKHSCPPNVVIYTEMIDGLCKVGKTDEAYRLMEMMETKGCKPNVVTYTAMINGFGIAGKVKKSLEIFKQMGSKSCAPNYVTYGVLIHHCCASGLLDEAYGLLEEMKMTYWPKHTVSYRKVVEGFNREFLIHIGLLDDTSEYDFVPVIPVYKLLFDSYRKAGKLEVALELLKEISALSSPIDKDLYFSMIGSLLVSHRVEKAFELYADMISKGGVPEFSILVNLVKGLVKVNRWEEAIQLSHSLCYMDIQWLSYNTTNEKHKS</sequence>
<reference evidence="2" key="1">
    <citation type="journal article" date="2022" name="Mol. Ecol. Resour.">
        <title>The genomes of chicory, endive, great burdock and yacon provide insights into Asteraceae palaeo-polyploidization history and plant inulin production.</title>
        <authorList>
            <person name="Fan W."/>
            <person name="Wang S."/>
            <person name="Wang H."/>
            <person name="Wang A."/>
            <person name="Jiang F."/>
            <person name="Liu H."/>
            <person name="Zhao H."/>
            <person name="Xu D."/>
            <person name="Zhang Y."/>
        </authorList>
    </citation>
    <scope>NUCLEOTIDE SEQUENCE [LARGE SCALE GENOMIC DNA]</scope>
    <source>
        <strain evidence="2">cv. Yunnan</strain>
    </source>
</reference>
<comment type="caution">
    <text evidence="1">The sequence shown here is derived from an EMBL/GenBank/DDBJ whole genome shotgun (WGS) entry which is preliminary data.</text>
</comment>
<reference evidence="1 2" key="2">
    <citation type="journal article" date="2022" name="Mol. Ecol. Resour.">
        <title>The genomes of chicory, endive, great burdock and yacon provide insights into Asteraceae paleo-polyploidization history and plant inulin production.</title>
        <authorList>
            <person name="Fan W."/>
            <person name="Wang S."/>
            <person name="Wang H."/>
            <person name="Wang A."/>
            <person name="Jiang F."/>
            <person name="Liu H."/>
            <person name="Zhao H."/>
            <person name="Xu D."/>
            <person name="Zhang Y."/>
        </authorList>
    </citation>
    <scope>NUCLEOTIDE SEQUENCE [LARGE SCALE GENOMIC DNA]</scope>
    <source>
        <strain evidence="2">cv. Yunnan</strain>
        <tissue evidence="1">Leaves</tissue>
    </source>
</reference>
<protein>
    <submittedName>
        <fullName evidence="1">Uncharacterized protein</fullName>
    </submittedName>
</protein>
<organism evidence="1 2">
    <name type="scientific">Smallanthus sonchifolius</name>
    <dbReference type="NCBI Taxonomy" id="185202"/>
    <lineage>
        <taxon>Eukaryota</taxon>
        <taxon>Viridiplantae</taxon>
        <taxon>Streptophyta</taxon>
        <taxon>Embryophyta</taxon>
        <taxon>Tracheophyta</taxon>
        <taxon>Spermatophyta</taxon>
        <taxon>Magnoliopsida</taxon>
        <taxon>eudicotyledons</taxon>
        <taxon>Gunneridae</taxon>
        <taxon>Pentapetalae</taxon>
        <taxon>asterids</taxon>
        <taxon>campanulids</taxon>
        <taxon>Asterales</taxon>
        <taxon>Asteraceae</taxon>
        <taxon>Asteroideae</taxon>
        <taxon>Heliantheae alliance</taxon>
        <taxon>Millerieae</taxon>
        <taxon>Smallanthus</taxon>
    </lineage>
</organism>
<gene>
    <name evidence="1" type="ORF">L1987_83931</name>
</gene>
<proteinExistence type="predicted"/>
<keyword evidence="2" id="KW-1185">Reference proteome</keyword>
<accession>A0ACB8YE85</accession>
<dbReference type="Proteomes" id="UP001056120">
    <property type="component" value="Linkage Group LG28"/>
</dbReference>
<evidence type="ECO:0000313" key="2">
    <source>
        <dbReference type="Proteomes" id="UP001056120"/>
    </source>
</evidence>
<evidence type="ECO:0000313" key="1">
    <source>
        <dbReference type="EMBL" id="KAI3683428.1"/>
    </source>
</evidence>
<dbReference type="EMBL" id="CM042045">
    <property type="protein sequence ID" value="KAI3683428.1"/>
    <property type="molecule type" value="Genomic_DNA"/>
</dbReference>
<name>A0ACB8YE85_9ASTR</name>